<dbReference type="EMBL" id="CAJVQB010002838">
    <property type="protein sequence ID" value="CAG8588886.1"/>
    <property type="molecule type" value="Genomic_DNA"/>
</dbReference>
<proteinExistence type="predicted"/>
<protein>
    <submittedName>
        <fullName evidence="2">40510_t:CDS:1</fullName>
    </submittedName>
</protein>
<organism evidence="2 3">
    <name type="scientific">Gigaspora margarita</name>
    <dbReference type="NCBI Taxonomy" id="4874"/>
    <lineage>
        <taxon>Eukaryota</taxon>
        <taxon>Fungi</taxon>
        <taxon>Fungi incertae sedis</taxon>
        <taxon>Mucoromycota</taxon>
        <taxon>Glomeromycotina</taxon>
        <taxon>Glomeromycetes</taxon>
        <taxon>Diversisporales</taxon>
        <taxon>Gigasporaceae</taxon>
        <taxon>Gigaspora</taxon>
    </lineage>
</organism>
<keyword evidence="3" id="KW-1185">Reference proteome</keyword>
<comment type="caution">
    <text evidence="2">The sequence shown here is derived from an EMBL/GenBank/DDBJ whole genome shotgun (WGS) entry which is preliminary data.</text>
</comment>
<evidence type="ECO:0000256" key="1">
    <source>
        <dbReference type="SAM" id="MobiDB-lite"/>
    </source>
</evidence>
<feature type="non-terminal residue" evidence="2">
    <location>
        <position position="1"/>
    </location>
</feature>
<dbReference type="Proteomes" id="UP000789901">
    <property type="component" value="Unassembled WGS sequence"/>
</dbReference>
<evidence type="ECO:0000313" key="3">
    <source>
        <dbReference type="Proteomes" id="UP000789901"/>
    </source>
</evidence>
<accession>A0ABN7UI01</accession>
<evidence type="ECO:0000313" key="2">
    <source>
        <dbReference type="EMBL" id="CAG8588886.1"/>
    </source>
</evidence>
<gene>
    <name evidence="2" type="ORF">GMARGA_LOCUS6310</name>
</gene>
<feature type="region of interest" description="Disordered" evidence="1">
    <location>
        <begin position="1"/>
        <end position="44"/>
    </location>
</feature>
<name>A0ABN7UI01_GIGMA</name>
<reference evidence="2 3" key="1">
    <citation type="submission" date="2021-06" db="EMBL/GenBank/DDBJ databases">
        <authorList>
            <person name="Kallberg Y."/>
            <person name="Tangrot J."/>
            <person name="Rosling A."/>
        </authorList>
    </citation>
    <scope>NUCLEOTIDE SEQUENCE [LARGE SCALE GENOMIC DNA]</scope>
    <source>
        <strain evidence="2 3">120-4 pot B 10/14</strain>
    </source>
</reference>
<sequence length="44" mass="4632">PIKLRGTNTTTFSLTPSKLQGNVTNASNDTSNPTQSKKIGTQIA</sequence>